<dbReference type="EMBL" id="LMWS01000005">
    <property type="protein sequence ID" value="KUN41053.1"/>
    <property type="molecule type" value="Genomic_DNA"/>
</dbReference>
<keyword evidence="1" id="KW-0812">Transmembrane</keyword>
<dbReference type="RefSeq" id="WP_067228511.1">
    <property type="nucleotide sequence ID" value="NZ_KQ948549.1"/>
</dbReference>
<dbReference type="Proteomes" id="UP000053271">
    <property type="component" value="Unassembled WGS sequence"/>
</dbReference>
<sequence>MATARAREPVLLEPKGPVITVIACTVGAALFLGAAGAFVYVTIHTAADLGRTDGRWTWAGLGLALAAAFVALTGLSTVFFARAERRATLQLAAQGVDAAALVLAVAPAPPSNHDHDQIRLLMRISGPGFEPFEHSGEVVRHLFGGTTQGTVLPARVDPTTRTFTVAPRPAPPTPRAEDA</sequence>
<evidence type="ECO:0000256" key="1">
    <source>
        <dbReference type="SAM" id="Phobius"/>
    </source>
</evidence>
<accession>A0A124HSA6</accession>
<evidence type="ECO:0000313" key="3">
    <source>
        <dbReference type="Proteomes" id="UP000053271"/>
    </source>
</evidence>
<feature type="transmembrane region" description="Helical" evidence="1">
    <location>
        <begin position="55"/>
        <end position="81"/>
    </location>
</feature>
<reference evidence="2 3" key="1">
    <citation type="submission" date="2015-10" db="EMBL/GenBank/DDBJ databases">
        <title>Draft genome sequence of Streptomyces longwoodensis DSM 41677, type strain for the species Streptomyces longwoodensis.</title>
        <authorList>
            <person name="Ruckert C."/>
            <person name="Winkler A."/>
            <person name="Kalinowski J."/>
            <person name="Kampfer P."/>
            <person name="Glaeser S."/>
        </authorList>
    </citation>
    <scope>NUCLEOTIDE SEQUENCE [LARGE SCALE GENOMIC DNA]</scope>
    <source>
        <strain evidence="2 3">DSM 41677</strain>
    </source>
</reference>
<evidence type="ECO:0000313" key="2">
    <source>
        <dbReference type="EMBL" id="KUN41053.1"/>
    </source>
</evidence>
<keyword evidence="1" id="KW-1133">Transmembrane helix</keyword>
<keyword evidence="3" id="KW-1185">Reference proteome</keyword>
<dbReference type="GeneID" id="91423785"/>
<name>A0A124HSA6_9ACTN</name>
<keyword evidence="1" id="KW-0472">Membrane</keyword>
<organism evidence="2 3">
    <name type="scientific">Streptomyces longwoodensis</name>
    <dbReference type="NCBI Taxonomy" id="68231"/>
    <lineage>
        <taxon>Bacteria</taxon>
        <taxon>Bacillati</taxon>
        <taxon>Actinomycetota</taxon>
        <taxon>Actinomycetes</taxon>
        <taxon>Kitasatosporales</taxon>
        <taxon>Streptomycetaceae</taxon>
        <taxon>Streptomyces</taxon>
    </lineage>
</organism>
<dbReference type="AlphaFoldDB" id="A0A124HSA6"/>
<feature type="transmembrane region" description="Helical" evidence="1">
    <location>
        <begin position="21"/>
        <end position="43"/>
    </location>
</feature>
<gene>
    <name evidence="2" type="ORF">AQJ30_03985</name>
</gene>
<protein>
    <submittedName>
        <fullName evidence="2">Uncharacterized protein</fullName>
    </submittedName>
</protein>
<proteinExistence type="predicted"/>
<comment type="caution">
    <text evidence="2">The sequence shown here is derived from an EMBL/GenBank/DDBJ whole genome shotgun (WGS) entry which is preliminary data.</text>
</comment>